<dbReference type="PANTHER" id="PTHR15020:SF45">
    <property type="entry name" value="NAD(P)-BINDING DOMAIN-CONTAINING PROTEIN"/>
    <property type="match status" value="1"/>
</dbReference>
<protein>
    <recommendedName>
        <fullName evidence="2">NAD(P)-binding domain-containing protein</fullName>
    </recommendedName>
</protein>
<keyword evidence="4" id="KW-1185">Reference proteome</keyword>
<comment type="caution">
    <text evidence="3">The sequence shown here is derived from an EMBL/GenBank/DDBJ whole genome shotgun (WGS) entry which is preliminary data.</text>
</comment>
<dbReference type="Gene3D" id="3.40.50.720">
    <property type="entry name" value="NAD(P)-binding Rossmann-like Domain"/>
    <property type="match status" value="1"/>
</dbReference>
<dbReference type="Pfam" id="PF13460">
    <property type="entry name" value="NAD_binding_10"/>
    <property type="match status" value="1"/>
</dbReference>
<feature type="signal peptide" evidence="1">
    <location>
        <begin position="1"/>
        <end position="19"/>
    </location>
</feature>
<evidence type="ECO:0000313" key="4">
    <source>
        <dbReference type="Proteomes" id="UP001515480"/>
    </source>
</evidence>
<organism evidence="3 4">
    <name type="scientific">Prymnesium parvum</name>
    <name type="common">Toxic golden alga</name>
    <dbReference type="NCBI Taxonomy" id="97485"/>
    <lineage>
        <taxon>Eukaryota</taxon>
        <taxon>Haptista</taxon>
        <taxon>Haptophyta</taxon>
        <taxon>Prymnesiophyceae</taxon>
        <taxon>Prymnesiales</taxon>
        <taxon>Prymnesiaceae</taxon>
        <taxon>Prymnesium</taxon>
    </lineage>
</organism>
<sequence length="283" mass="29258">MAITLRCPLLALLLGGSHALSLHARRASLLARRAGAPQCALAVFGGTGGTGGEAVYQALARGEAVVTLARDPSRMTIPVGSGGAKAGQPLQDKALTVIQGSVTNKADVDKCFANKDITGVIVALGGKTKDVGPTMLQDGTANIIDACLANGVKRIAVVTTIGAGDSMTQAPWAFRLLMMTVMSSIMADKNKQEELFLNGPGAELEYCIVRPGGLKDDPPNGIVNVISGEAGAIARGDVAAFCLDAVLEPDFKYLKQTPCISSNMGSGFESVLADKTKSRMGRK</sequence>
<evidence type="ECO:0000313" key="3">
    <source>
        <dbReference type="EMBL" id="KAL1520588.1"/>
    </source>
</evidence>
<keyword evidence="1" id="KW-0732">Signal</keyword>
<dbReference type="AlphaFoldDB" id="A0AB34JHZ1"/>
<dbReference type="InterPro" id="IPR036291">
    <property type="entry name" value="NAD(P)-bd_dom_sf"/>
</dbReference>
<feature type="chain" id="PRO_5044258487" description="NAD(P)-binding domain-containing protein" evidence="1">
    <location>
        <begin position="20"/>
        <end position="283"/>
    </location>
</feature>
<name>A0AB34JHZ1_PRYPA</name>
<accession>A0AB34JHZ1</accession>
<dbReference type="InterPro" id="IPR016040">
    <property type="entry name" value="NAD(P)-bd_dom"/>
</dbReference>
<dbReference type="SUPFAM" id="SSF51735">
    <property type="entry name" value="NAD(P)-binding Rossmann-fold domains"/>
    <property type="match status" value="1"/>
</dbReference>
<gene>
    <name evidence="3" type="ORF">AB1Y20_022164</name>
</gene>
<dbReference type="EMBL" id="JBGBPQ010000008">
    <property type="protein sequence ID" value="KAL1520588.1"/>
    <property type="molecule type" value="Genomic_DNA"/>
</dbReference>
<reference evidence="3 4" key="1">
    <citation type="journal article" date="2024" name="Science">
        <title>Giant polyketide synthase enzymes in the biosynthesis of giant marine polyether toxins.</title>
        <authorList>
            <person name="Fallon T.R."/>
            <person name="Shende V.V."/>
            <person name="Wierzbicki I.H."/>
            <person name="Pendleton A.L."/>
            <person name="Watervoot N.F."/>
            <person name="Auber R.P."/>
            <person name="Gonzalez D.J."/>
            <person name="Wisecaver J.H."/>
            <person name="Moore B.S."/>
        </authorList>
    </citation>
    <scope>NUCLEOTIDE SEQUENCE [LARGE SCALE GENOMIC DNA]</scope>
    <source>
        <strain evidence="3 4">12B1</strain>
    </source>
</reference>
<dbReference type="Proteomes" id="UP001515480">
    <property type="component" value="Unassembled WGS sequence"/>
</dbReference>
<feature type="domain" description="NAD(P)-binding" evidence="2">
    <location>
        <begin position="45"/>
        <end position="249"/>
    </location>
</feature>
<dbReference type="PANTHER" id="PTHR15020">
    <property type="entry name" value="FLAVIN REDUCTASE-RELATED"/>
    <property type="match status" value="1"/>
</dbReference>
<evidence type="ECO:0000259" key="2">
    <source>
        <dbReference type="Pfam" id="PF13460"/>
    </source>
</evidence>
<evidence type="ECO:0000256" key="1">
    <source>
        <dbReference type="SAM" id="SignalP"/>
    </source>
</evidence>
<proteinExistence type="predicted"/>